<feature type="region of interest" description="Disordered" evidence="2">
    <location>
        <begin position="1"/>
        <end position="37"/>
    </location>
</feature>
<comment type="caution">
    <text evidence="4">The sequence shown here is derived from an EMBL/GenBank/DDBJ whole genome shotgun (WGS) entry which is preliminary data.</text>
</comment>
<gene>
    <name evidence="4" type="ORF">MKK02DRAFT_20779</name>
</gene>
<protein>
    <submittedName>
        <fullName evidence="4">Alpha/Beta hydrolase protein</fullName>
    </submittedName>
</protein>
<dbReference type="AlphaFoldDB" id="A0AA38H4K1"/>
<sequence>MSSPLPPPVVASTFSSSSIPTPPQAHYPSSMTGLGRPRLVSQLTRSTLPTASLAYAPDGTRLVSTTEPPKRGESSTHRRSPSALIDDPYPDLDPSTGLPLGSETLEADPRLHLQRTITGILDEPVAPAGITGYLPSMPSLAMPNLSSLSMSLPRVSIPSLPGRSSLDMSRSSSARSLSTSAPQADWGTWASGLWGGNKGKMDNLMSEDDQADTVEEEQEKLRRKYRTPKYPLVFCHGLLGFDFIGPTSLPPLQISHWRGIREVLESNGVEVLITRVPATASIADRAAILNDAISEKYNGRKINLIGHSMGGLDCRYLVSEIKDRKFTPVSVTTVSTPHRGSPFADYLIDNVVGRERLPSLLSLLETLRLPQSGDGSAFASLGTKAMKEFNAQVVDNPDVQYYSWGASDDPGLLDTFKWPHGVILSKEGPNDGLVSVQSAKWGEYRGTLLGVNHLDLVGWVNHVRYAIAGWTGKPITFKPATFYLEISDYLAEQGF</sequence>
<evidence type="ECO:0000256" key="2">
    <source>
        <dbReference type="SAM" id="MobiDB-lite"/>
    </source>
</evidence>
<keyword evidence="5" id="KW-1185">Reference proteome</keyword>
<feature type="region of interest" description="Disordered" evidence="2">
    <location>
        <begin position="161"/>
        <end position="181"/>
    </location>
</feature>
<dbReference type="Pfam" id="PF05057">
    <property type="entry name" value="DUF676"/>
    <property type="match status" value="1"/>
</dbReference>
<feature type="compositionally biased region" description="Low complexity" evidence="2">
    <location>
        <begin position="10"/>
        <end position="19"/>
    </location>
</feature>
<evidence type="ECO:0000259" key="3">
    <source>
        <dbReference type="Pfam" id="PF05057"/>
    </source>
</evidence>
<keyword evidence="4" id="KW-0378">Hydrolase</keyword>
<dbReference type="GO" id="GO:0016787">
    <property type="term" value="F:hydrolase activity"/>
    <property type="evidence" value="ECO:0007669"/>
    <property type="project" value="UniProtKB-KW"/>
</dbReference>
<feature type="region of interest" description="Disordered" evidence="2">
    <location>
        <begin position="50"/>
        <end position="107"/>
    </location>
</feature>
<name>A0AA38H4K1_9TREE</name>
<dbReference type="Proteomes" id="UP001164286">
    <property type="component" value="Unassembled WGS sequence"/>
</dbReference>
<feature type="domain" description="DUF676" evidence="3">
    <location>
        <begin position="292"/>
        <end position="344"/>
    </location>
</feature>
<dbReference type="GeneID" id="77725513"/>
<evidence type="ECO:0000256" key="1">
    <source>
        <dbReference type="ARBA" id="ARBA00007920"/>
    </source>
</evidence>
<dbReference type="InterPro" id="IPR007751">
    <property type="entry name" value="DUF676_lipase-like"/>
</dbReference>
<comment type="similarity">
    <text evidence="1">Belongs to the putative lipase ROG1 family.</text>
</comment>
<reference evidence="4" key="1">
    <citation type="journal article" date="2022" name="G3 (Bethesda)">
        <title>High quality genome of the basidiomycete yeast Dioszegia hungarica PDD-24b-2 isolated from cloud water.</title>
        <authorList>
            <person name="Jarrige D."/>
            <person name="Haridas S."/>
            <person name="Bleykasten-Grosshans C."/>
            <person name="Joly M."/>
            <person name="Nadalig T."/>
            <person name="Sancelme M."/>
            <person name="Vuilleumier S."/>
            <person name="Grigoriev I.V."/>
            <person name="Amato P."/>
            <person name="Bringel F."/>
        </authorList>
    </citation>
    <scope>NUCLEOTIDE SEQUENCE</scope>
    <source>
        <strain evidence="4">PDD-24b-2</strain>
    </source>
</reference>
<dbReference type="SUPFAM" id="SSF53474">
    <property type="entry name" value="alpha/beta-Hydrolases"/>
    <property type="match status" value="1"/>
</dbReference>
<accession>A0AA38H4K1</accession>
<dbReference type="PANTHER" id="PTHR11440">
    <property type="entry name" value="LECITHIN-CHOLESTEROL ACYLTRANSFERASE-RELATED"/>
    <property type="match status" value="1"/>
</dbReference>
<evidence type="ECO:0000313" key="5">
    <source>
        <dbReference type="Proteomes" id="UP001164286"/>
    </source>
</evidence>
<evidence type="ECO:0000313" key="4">
    <source>
        <dbReference type="EMBL" id="KAI9632469.1"/>
    </source>
</evidence>
<dbReference type="RefSeq" id="XP_052942246.1">
    <property type="nucleotide sequence ID" value="XM_053086312.1"/>
</dbReference>
<dbReference type="EMBL" id="JAKWFO010000014">
    <property type="protein sequence ID" value="KAI9632469.1"/>
    <property type="molecule type" value="Genomic_DNA"/>
</dbReference>
<dbReference type="Gene3D" id="3.40.50.1820">
    <property type="entry name" value="alpha/beta hydrolase"/>
    <property type="match status" value="1"/>
</dbReference>
<dbReference type="InterPro" id="IPR029058">
    <property type="entry name" value="AB_hydrolase_fold"/>
</dbReference>
<feature type="compositionally biased region" description="Low complexity" evidence="2">
    <location>
        <begin position="163"/>
        <end position="181"/>
    </location>
</feature>
<organism evidence="4 5">
    <name type="scientific">Dioszegia hungarica</name>
    <dbReference type="NCBI Taxonomy" id="4972"/>
    <lineage>
        <taxon>Eukaryota</taxon>
        <taxon>Fungi</taxon>
        <taxon>Dikarya</taxon>
        <taxon>Basidiomycota</taxon>
        <taxon>Agaricomycotina</taxon>
        <taxon>Tremellomycetes</taxon>
        <taxon>Tremellales</taxon>
        <taxon>Bulleribasidiaceae</taxon>
        <taxon>Dioszegia</taxon>
    </lineage>
</organism>
<proteinExistence type="inferred from homology"/>